<dbReference type="GO" id="GO:0015074">
    <property type="term" value="P:DNA integration"/>
    <property type="evidence" value="ECO:0007669"/>
    <property type="project" value="InterPro"/>
</dbReference>
<dbReference type="InterPro" id="IPR050900">
    <property type="entry name" value="Transposase_IS3/IS150/IS904"/>
</dbReference>
<sequence length="70" mass="7848">MATKEIVGYAMSTSPNAQLAKDALENAIKRNQPDTNLLMFHSDQGVQYSAKEFRNTLSQQKITQSMSRRG</sequence>
<dbReference type="Pfam" id="PF00665">
    <property type="entry name" value="rve"/>
    <property type="match status" value="1"/>
</dbReference>
<dbReference type="AlphaFoldDB" id="A0A382YCV4"/>
<reference evidence="2" key="1">
    <citation type="submission" date="2018-05" db="EMBL/GenBank/DDBJ databases">
        <authorList>
            <person name="Lanie J.A."/>
            <person name="Ng W.-L."/>
            <person name="Kazmierczak K.M."/>
            <person name="Andrzejewski T.M."/>
            <person name="Davidsen T.M."/>
            <person name="Wayne K.J."/>
            <person name="Tettelin H."/>
            <person name="Glass J.I."/>
            <person name="Rusch D."/>
            <person name="Podicherti R."/>
            <person name="Tsui H.-C.T."/>
            <person name="Winkler M.E."/>
        </authorList>
    </citation>
    <scope>NUCLEOTIDE SEQUENCE</scope>
</reference>
<dbReference type="PANTHER" id="PTHR46889">
    <property type="entry name" value="TRANSPOSASE INSF FOR INSERTION SEQUENCE IS3B-RELATED"/>
    <property type="match status" value="1"/>
</dbReference>
<evidence type="ECO:0000259" key="1">
    <source>
        <dbReference type="Pfam" id="PF00665"/>
    </source>
</evidence>
<organism evidence="2">
    <name type="scientific">marine metagenome</name>
    <dbReference type="NCBI Taxonomy" id="408172"/>
    <lineage>
        <taxon>unclassified sequences</taxon>
        <taxon>metagenomes</taxon>
        <taxon>ecological metagenomes</taxon>
    </lineage>
</organism>
<accession>A0A382YCV4</accession>
<dbReference type="InterPro" id="IPR036397">
    <property type="entry name" value="RNaseH_sf"/>
</dbReference>
<protein>
    <recommendedName>
        <fullName evidence="1">Integrase catalytic domain-containing protein</fullName>
    </recommendedName>
</protein>
<evidence type="ECO:0000313" key="2">
    <source>
        <dbReference type="EMBL" id="SVD81132.1"/>
    </source>
</evidence>
<dbReference type="Gene3D" id="3.30.420.10">
    <property type="entry name" value="Ribonuclease H-like superfamily/Ribonuclease H"/>
    <property type="match status" value="1"/>
</dbReference>
<dbReference type="GO" id="GO:0003676">
    <property type="term" value="F:nucleic acid binding"/>
    <property type="evidence" value="ECO:0007669"/>
    <property type="project" value="InterPro"/>
</dbReference>
<proteinExistence type="predicted"/>
<dbReference type="SUPFAM" id="SSF53098">
    <property type="entry name" value="Ribonuclease H-like"/>
    <property type="match status" value="1"/>
</dbReference>
<feature type="non-terminal residue" evidence="2">
    <location>
        <position position="70"/>
    </location>
</feature>
<dbReference type="PANTHER" id="PTHR46889:SF4">
    <property type="entry name" value="TRANSPOSASE INSO FOR INSERTION SEQUENCE ELEMENT IS911B-RELATED"/>
    <property type="match status" value="1"/>
</dbReference>
<dbReference type="EMBL" id="UINC01174816">
    <property type="protein sequence ID" value="SVD81132.1"/>
    <property type="molecule type" value="Genomic_DNA"/>
</dbReference>
<dbReference type="InterPro" id="IPR012337">
    <property type="entry name" value="RNaseH-like_sf"/>
</dbReference>
<name>A0A382YCV4_9ZZZZ</name>
<dbReference type="InterPro" id="IPR001584">
    <property type="entry name" value="Integrase_cat-core"/>
</dbReference>
<feature type="domain" description="Integrase catalytic" evidence="1">
    <location>
        <begin position="3"/>
        <end position="70"/>
    </location>
</feature>
<gene>
    <name evidence="2" type="ORF">METZ01_LOCUS433986</name>
</gene>